<dbReference type="PROSITE" id="PS50928">
    <property type="entry name" value="ABC_TM1"/>
    <property type="match status" value="1"/>
</dbReference>
<evidence type="ECO:0000256" key="3">
    <source>
        <dbReference type="ARBA" id="ARBA00022475"/>
    </source>
</evidence>
<dbReference type="InterPro" id="IPR051393">
    <property type="entry name" value="ABC_transporter_permease"/>
</dbReference>
<sequence length="306" mass="33892">MRKGRVPFIVTFLAPALLLYAVFVISPFAQGIQISFTNWTGFTPDFEYVGLQNYASLIRDSAWWHAVGNNVKLLFVIPIGTLVPALAFASLLTRGGTSGTRDGVFGAKLYRVVFFFPQVLPVVIVAIMFQFVYSTDGGLLQQVLRAVDVDMLEFLPNGPLGTPSVILWAIAFVAIWSSVGFYMVLFIAGMQQIPRELYEAAAIDGATRIRMFFNVTLPLLWGHLQVAIVYIGINTLDMFALLSVMARNGVVADYGADVMATQLYRTAFSLNSQFGYASAMATMLLVFSILLAALTFRVTRRERLEY</sequence>
<feature type="transmembrane region" description="Helical" evidence="7">
    <location>
        <begin position="112"/>
        <end position="133"/>
    </location>
</feature>
<proteinExistence type="inferred from homology"/>
<dbReference type="PANTHER" id="PTHR30193:SF41">
    <property type="entry name" value="DIACETYLCHITOBIOSE UPTAKE SYSTEM PERMEASE PROTEIN NGCF"/>
    <property type="match status" value="1"/>
</dbReference>
<protein>
    <submittedName>
        <fullName evidence="9">N-acetylglucosamine transport system permease protein</fullName>
    </submittedName>
</protein>
<evidence type="ECO:0000256" key="7">
    <source>
        <dbReference type="RuleBase" id="RU363032"/>
    </source>
</evidence>
<dbReference type="CDD" id="cd06261">
    <property type="entry name" value="TM_PBP2"/>
    <property type="match status" value="1"/>
</dbReference>
<feature type="transmembrane region" description="Helical" evidence="7">
    <location>
        <begin position="165"/>
        <end position="190"/>
    </location>
</feature>
<dbReference type="SUPFAM" id="SSF161098">
    <property type="entry name" value="MetI-like"/>
    <property type="match status" value="1"/>
</dbReference>
<evidence type="ECO:0000256" key="6">
    <source>
        <dbReference type="ARBA" id="ARBA00023136"/>
    </source>
</evidence>
<keyword evidence="4 7" id="KW-0812">Transmembrane</keyword>
<evidence type="ECO:0000256" key="4">
    <source>
        <dbReference type="ARBA" id="ARBA00022692"/>
    </source>
</evidence>
<dbReference type="EMBL" id="QTUC01000001">
    <property type="protein sequence ID" value="REF35873.1"/>
    <property type="molecule type" value="Genomic_DNA"/>
</dbReference>
<keyword evidence="5 7" id="KW-1133">Transmembrane helix</keyword>
<keyword evidence="2 7" id="KW-0813">Transport</keyword>
<evidence type="ECO:0000313" key="10">
    <source>
        <dbReference type="Proteomes" id="UP000256485"/>
    </source>
</evidence>
<dbReference type="OrthoDB" id="9804439at2"/>
<dbReference type="Pfam" id="PF00528">
    <property type="entry name" value="BPD_transp_1"/>
    <property type="match status" value="1"/>
</dbReference>
<evidence type="ECO:0000313" key="9">
    <source>
        <dbReference type="EMBL" id="REF35873.1"/>
    </source>
</evidence>
<feature type="transmembrane region" description="Helical" evidence="7">
    <location>
        <begin position="274"/>
        <end position="296"/>
    </location>
</feature>
<dbReference type="Gene3D" id="1.10.3720.10">
    <property type="entry name" value="MetI-like"/>
    <property type="match status" value="1"/>
</dbReference>
<dbReference type="InterPro" id="IPR035906">
    <property type="entry name" value="MetI-like_sf"/>
</dbReference>
<name>A0A3D9V596_THECX</name>
<evidence type="ECO:0000256" key="1">
    <source>
        <dbReference type="ARBA" id="ARBA00004651"/>
    </source>
</evidence>
<evidence type="ECO:0000256" key="2">
    <source>
        <dbReference type="ARBA" id="ARBA00022448"/>
    </source>
</evidence>
<gene>
    <name evidence="9" type="ORF">DFJ64_1265</name>
</gene>
<keyword evidence="6 7" id="KW-0472">Membrane</keyword>
<dbReference type="RefSeq" id="WP_115849586.1">
    <property type="nucleotide sequence ID" value="NZ_QTUC01000001.1"/>
</dbReference>
<dbReference type="PANTHER" id="PTHR30193">
    <property type="entry name" value="ABC TRANSPORTER PERMEASE PROTEIN"/>
    <property type="match status" value="1"/>
</dbReference>
<comment type="subcellular location">
    <subcellularLocation>
        <location evidence="1 7">Cell membrane</location>
        <topology evidence="1 7">Multi-pass membrane protein</topology>
    </subcellularLocation>
</comment>
<dbReference type="Proteomes" id="UP000256485">
    <property type="component" value="Unassembled WGS sequence"/>
</dbReference>
<feature type="transmembrane region" description="Helical" evidence="7">
    <location>
        <begin position="73"/>
        <end position="92"/>
    </location>
</feature>
<comment type="similarity">
    <text evidence="7">Belongs to the binding-protein-dependent transport system permease family.</text>
</comment>
<accession>A0A3D9V596</accession>
<reference evidence="9 10" key="1">
    <citation type="submission" date="2018-08" db="EMBL/GenBank/DDBJ databases">
        <title>Sequencing the genomes of 1000 actinobacteria strains.</title>
        <authorList>
            <person name="Klenk H.-P."/>
        </authorList>
    </citation>
    <scope>NUCLEOTIDE SEQUENCE [LARGE SCALE GENOMIC DNA]</scope>
    <source>
        <strain evidence="9 10">DSM 22891</strain>
    </source>
</reference>
<comment type="caution">
    <text evidence="9">The sequence shown here is derived from an EMBL/GenBank/DDBJ whole genome shotgun (WGS) entry which is preliminary data.</text>
</comment>
<feature type="domain" description="ABC transmembrane type-1" evidence="8">
    <location>
        <begin position="67"/>
        <end position="295"/>
    </location>
</feature>
<feature type="transmembrane region" description="Helical" evidence="7">
    <location>
        <begin position="211"/>
        <end position="233"/>
    </location>
</feature>
<organism evidence="9 10">
    <name type="scientific">Thermasporomyces composti</name>
    <dbReference type="NCBI Taxonomy" id="696763"/>
    <lineage>
        <taxon>Bacteria</taxon>
        <taxon>Bacillati</taxon>
        <taxon>Actinomycetota</taxon>
        <taxon>Actinomycetes</taxon>
        <taxon>Propionibacteriales</taxon>
        <taxon>Nocardioidaceae</taxon>
        <taxon>Thermasporomyces</taxon>
    </lineage>
</organism>
<dbReference type="GO" id="GO:0005886">
    <property type="term" value="C:plasma membrane"/>
    <property type="evidence" value="ECO:0007669"/>
    <property type="project" value="UniProtKB-SubCell"/>
</dbReference>
<dbReference type="GO" id="GO:0055085">
    <property type="term" value="P:transmembrane transport"/>
    <property type="evidence" value="ECO:0007669"/>
    <property type="project" value="InterPro"/>
</dbReference>
<dbReference type="InterPro" id="IPR000515">
    <property type="entry name" value="MetI-like"/>
</dbReference>
<dbReference type="AlphaFoldDB" id="A0A3D9V596"/>
<keyword evidence="10" id="KW-1185">Reference proteome</keyword>
<evidence type="ECO:0000259" key="8">
    <source>
        <dbReference type="PROSITE" id="PS50928"/>
    </source>
</evidence>
<evidence type="ECO:0000256" key="5">
    <source>
        <dbReference type="ARBA" id="ARBA00022989"/>
    </source>
</evidence>
<keyword evidence="3" id="KW-1003">Cell membrane</keyword>